<feature type="domain" description="Activator of Hsp90 ATPase homologue 1/2-like C-terminal" evidence="2">
    <location>
        <begin position="12"/>
        <end position="152"/>
    </location>
</feature>
<reference evidence="4" key="1">
    <citation type="submission" date="2016-06" db="EMBL/GenBank/DDBJ databases">
        <authorList>
            <person name="Varghese N."/>
            <person name="Submissions Spin"/>
        </authorList>
    </citation>
    <scope>NUCLEOTIDE SEQUENCE [LARGE SCALE GENOMIC DNA]</scope>
    <source>
        <strain evidence="4">DSM 44815</strain>
    </source>
</reference>
<evidence type="ECO:0000256" key="1">
    <source>
        <dbReference type="ARBA" id="ARBA00006817"/>
    </source>
</evidence>
<dbReference type="AlphaFoldDB" id="A0A1A8Z0U1"/>
<dbReference type="InterPro" id="IPR013538">
    <property type="entry name" value="ASHA1/2-like_C"/>
</dbReference>
<dbReference type="Pfam" id="PF08327">
    <property type="entry name" value="AHSA1"/>
    <property type="match status" value="1"/>
</dbReference>
<dbReference type="CDD" id="cd08895">
    <property type="entry name" value="SRPBCC_CalC_Aha1-like_2"/>
    <property type="match status" value="1"/>
</dbReference>
<evidence type="ECO:0000313" key="4">
    <source>
        <dbReference type="Proteomes" id="UP000199385"/>
    </source>
</evidence>
<dbReference type="PATRIC" id="fig|261654.4.peg.170"/>
<name>A0A1A8Z0U1_9ACTN</name>
<dbReference type="SUPFAM" id="SSF55961">
    <property type="entry name" value="Bet v1-like"/>
    <property type="match status" value="1"/>
</dbReference>
<organism evidence="3 4">
    <name type="scientific">Micromonospora auratinigra</name>
    <dbReference type="NCBI Taxonomy" id="261654"/>
    <lineage>
        <taxon>Bacteria</taxon>
        <taxon>Bacillati</taxon>
        <taxon>Actinomycetota</taxon>
        <taxon>Actinomycetes</taxon>
        <taxon>Micromonosporales</taxon>
        <taxon>Micromonosporaceae</taxon>
        <taxon>Micromonospora</taxon>
    </lineage>
</organism>
<dbReference type="Gene3D" id="3.30.530.20">
    <property type="match status" value="1"/>
</dbReference>
<accession>A0A1A8Z0U1</accession>
<dbReference type="OrthoDB" id="9786557at2"/>
<dbReference type="Proteomes" id="UP000199385">
    <property type="component" value="Chromosome I"/>
</dbReference>
<protein>
    <submittedName>
        <fullName evidence="3">Uncharacterized conserved protein YndB, AHSA1/START domain</fullName>
    </submittedName>
</protein>
<evidence type="ECO:0000259" key="2">
    <source>
        <dbReference type="Pfam" id="PF08327"/>
    </source>
</evidence>
<dbReference type="STRING" id="261654.GA0070611_0173"/>
<proteinExistence type="inferred from homology"/>
<gene>
    <name evidence="3" type="ORF">GA0070611_0173</name>
</gene>
<evidence type="ECO:0000313" key="3">
    <source>
        <dbReference type="EMBL" id="SBT37348.1"/>
    </source>
</evidence>
<comment type="similarity">
    <text evidence="1">Belongs to the AHA1 family.</text>
</comment>
<sequence>MERTDRASRLIAAPPAAVYAALLDPDALAAWLPPDGMRGRIERWDPRPGGGFRMVLTYLDATGNPGKTSDATDVVDVGFADLVPAERVVQRAVFEADDPAYAGTMTMTWQLAAAGAGTGVTVTATGVPPGIDQAVHQEAMASSLANLAAHVEAVG</sequence>
<dbReference type="EMBL" id="LT594323">
    <property type="protein sequence ID" value="SBT37348.1"/>
    <property type="molecule type" value="Genomic_DNA"/>
</dbReference>
<keyword evidence="4" id="KW-1185">Reference proteome</keyword>
<dbReference type="RefSeq" id="WP_091655861.1">
    <property type="nucleotide sequence ID" value="NZ_LT594323.1"/>
</dbReference>
<dbReference type="InterPro" id="IPR023393">
    <property type="entry name" value="START-like_dom_sf"/>
</dbReference>